<reference evidence="1" key="1">
    <citation type="journal article" date="2005" name="BMC Biol.">
        <title>The sequence of rice chromosomes 11 and 12, rich in disease resistance genes and recent gene duplications.</title>
        <authorList>
            <consortium name="The rice chromosomes 11 and 12 sequencing consortia"/>
        </authorList>
    </citation>
    <scope>NUCLEOTIDE SEQUENCE [LARGE SCALE GENOMIC DNA]</scope>
</reference>
<reference evidence="1" key="2">
    <citation type="submission" date="2005-04" db="EMBL/GenBank/DDBJ databases">
        <authorList>
            <person name="Buell C.R."/>
            <person name="Wing R.A."/>
            <person name="McCombie W.A."/>
            <person name="Ouyang S."/>
        </authorList>
    </citation>
    <scope>NUCLEOTIDE SEQUENCE</scope>
</reference>
<reference evidence="1" key="3">
    <citation type="submission" date="2006-01" db="EMBL/GenBank/DDBJ databases">
        <authorList>
            <person name="Buell R."/>
        </authorList>
    </citation>
    <scope>NUCLEOTIDE SEQUENCE</scope>
</reference>
<evidence type="ECO:0000313" key="1">
    <source>
        <dbReference type="EMBL" id="ABA98310.2"/>
    </source>
</evidence>
<sequence>MASKSTGLSTWRECPECRCGDRCQVIRGIQGYVLLLHGSTWSARCRKAEEYLKLKRKHSIRD</sequence>
<name>Q2QQJ3_ORYSJ</name>
<dbReference type="AlphaFoldDB" id="Q2QQJ3"/>
<organism evidence="1">
    <name type="scientific">Oryza sativa subsp. japonica</name>
    <name type="common">Rice</name>
    <dbReference type="NCBI Taxonomy" id="39947"/>
    <lineage>
        <taxon>Eukaryota</taxon>
        <taxon>Viridiplantae</taxon>
        <taxon>Streptophyta</taxon>
        <taxon>Embryophyta</taxon>
        <taxon>Tracheophyta</taxon>
        <taxon>Spermatophyta</taxon>
        <taxon>Magnoliopsida</taxon>
        <taxon>Liliopsida</taxon>
        <taxon>Poales</taxon>
        <taxon>Poaceae</taxon>
        <taxon>BOP clade</taxon>
        <taxon>Oryzoideae</taxon>
        <taxon>Oryzeae</taxon>
        <taxon>Oryzinae</taxon>
        <taxon>Oryza</taxon>
        <taxon>Oryza sativa</taxon>
    </lineage>
</organism>
<dbReference type="EMBL" id="DP000011">
    <property type="protein sequence ID" value="ABA98310.2"/>
    <property type="molecule type" value="Genomic_DNA"/>
</dbReference>
<gene>
    <name evidence="1" type="ordered locus">LOC_Os12g30840</name>
</gene>
<proteinExistence type="predicted"/>
<protein>
    <submittedName>
        <fullName evidence="1">Uncharacterized protein</fullName>
    </submittedName>
</protein>
<accession>Q2QQJ3</accession>